<dbReference type="RefSeq" id="WP_157027583.1">
    <property type="nucleotide sequence ID" value="NZ_WQMS01000014.1"/>
</dbReference>
<dbReference type="Proteomes" id="UP000441389">
    <property type="component" value="Unassembled WGS sequence"/>
</dbReference>
<comment type="caution">
    <text evidence="2">The sequence shown here is derived from an EMBL/GenBank/DDBJ whole genome shotgun (WGS) entry which is preliminary data.</text>
</comment>
<feature type="signal peptide" evidence="1">
    <location>
        <begin position="1"/>
        <end position="18"/>
    </location>
</feature>
<gene>
    <name evidence="2" type="ORF">GON01_11800</name>
</gene>
<keyword evidence="3" id="KW-1185">Reference proteome</keyword>
<dbReference type="EMBL" id="WQMS01000014">
    <property type="protein sequence ID" value="MVO78611.1"/>
    <property type="molecule type" value="Genomic_DNA"/>
</dbReference>
<protein>
    <recommendedName>
        <fullName evidence="4">Homogentisate 1,2-dioxygenase</fullName>
    </recommendedName>
</protein>
<accession>A0A6I4J6I2</accession>
<organism evidence="2 3">
    <name type="scientific">Sphingomonas horti</name>
    <dbReference type="NCBI Taxonomy" id="2682842"/>
    <lineage>
        <taxon>Bacteria</taxon>
        <taxon>Pseudomonadati</taxon>
        <taxon>Pseudomonadota</taxon>
        <taxon>Alphaproteobacteria</taxon>
        <taxon>Sphingomonadales</taxon>
        <taxon>Sphingomonadaceae</taxon>
        <taxon>Sphingomonas</taxon>
    </lineage>
</organism>
<evidence type="ECO:0000313" key="3">
    <source>
        <dbReference type="Proteomes" id="UP000441389"/>
    </source>
</evidence>
<evidence type="ECO:0000256" key="1">
    <source>
        <dbReference type="SAM" id="SignalP"/>
    </source>
</evidence>
<reference evidence="2 3" key="1">
    <citation type="submission" date="2019-12" db="EMBL/GenBank/DDBJ databases">
        <authorList>
            <person name="Huq M.A."/>
        </authorList>
    </citation>
    <scope>NUCLEOTIDE SEQUENCE [LARGE SCALE GENOMIC DNA]</scope>
    <source>
        <strain evidence="2 3">MAH-20</strain>
    </source>
</reference>
<keyword evidence="1" id="KW-0732">Signal</keyword>
<dbReference type="AlphaFoldDB" id="A0A6I4J6I2"/>
<evidence type="ECO:0008006" key="4">
    <source>
        <dbReference type="Google" id="ProtNLM"/>
    </source>
</evidence>
<name>A0A6I4J6I2_9SPHN</name>
<proteinExistence type="predicted"/>
<sequence length="152" mass="15967">MRVLIAAVLLAGSGPAWAQNCPKPQDWAKPERHLAARAPEMKFALKPGGAVQIGLLPQAAVRFAAGKPSRKGYAGMAAIDVPRAGTLQLSVGNKTFVDLVRDGKPLALAAEPKTKACPGVQKTLDFKVASGRYLVQLSGSPDRSVKLATSLR</sequence>
<evidence type="ECO:0000313" key="2">
    <source>
        <dbReference type="EMBL" id="MVO78611.1"/>
    </source>
</evidence>
<feature type="chain" id="PRO_5026022088" description="Homogentisate 1,2-dioxygenase" evidence="1">
    <location>
        <begin position="19"/>
        <end position="152"/>
    </location>
</feature>